<gene>
    <name evidence="1" type="primary">ORF1108</name>
</gene>
<evidence type="ECO:0000313" key="1">
    <source>
        <dbReference type="EMBL" id="CEK47321.1"/>
    </source>
</evidence>
<name>A0A0B6XUX9_9EUPU</name>
<dbReference type="EMBL" id="HACG01000456">
    <property type="protein sequence ID" value="CEK47321.1"/>
    <property type="molecule type" value="Transcribed_RNA"/>
</dbReference>
<feature type="non-terminal residue" evidence="1">
    <location>
        <position position="70"/>
    </location>
</feature>
<reference evidence="1" key="1">
    <citation type="submission" date="2014-12" db="EMBL/GenBank/DDBJ databases">
        <title>Insight into the proteome of Arion vulgaris.</title>
        <authorList>
            <person name="Aradska J."/>
            <person name="Bulat T."/>
            <person name="Smidak R."/>
            <person name="Sarate P."/>
            <person name="Gangsoo J."/>
            <person name="Sialana F."/>
            <person name="Bilban M."/>
            <person name="Lubec G."/>
        </authorList>
    </citation>
    <scope>NUCLEOTIDE SEQUENCE</scope>
    <source>
        <tissue evidence="1">Skin</tissue>
    </source>
</reference>
<dbReference type="AlphaFoldDB" id="A0A0B6XUX9"/>
<protein>
    <submittedName>
        <fullName evidence="1">Uncharacterized protein</fullName>
    </submittedName>
</protein>
<proteinExistence type="predicted"/>
<organism evidence="1">
    <name type="scientific">Arion vulgaris</name>
    <dbReference type="NCBI Taxonomy" id="1028688"/>
    <lineage>
        <taxon>Eukaryota</taxon>
        <taxon>Metazoa</taxon>
        <taxon>Spiralia</taxon>
        <taxon>Lophotrochozoa</taxon>
        <taxon>Mollusca</taxon>
        <taxon>Gastropoda</taxon>
        <taxon>Heterobranchia</taxon>
        <taxon>Euthyneura</taxon>
        <taxon>Panpulmonata</taxon>
        <taxon>Eupulmonata</taxon>
        <taxon>Stylommatophora</taxon>
        <taxon>Helicina</taxon>
        <taxon>Arionoidea</taxon>
        <taxon>Arionidae</taxon>
        <taxon>Arion</taxon>
    </lineage>
</organism>
<sequence length="70" mass="7553">IEKVTCNYQVTNVDSTTELLYQVPAGVCVHLVTHIVPGPARIAPLQPTVHVISQLYFSNGAGDVTNHTHS</sequence>
<accession>A0A0B6XUX9</accession>
<feature type="non-terminal residue" evidence="1">
    <location>
        <position position="1"/>
    </location>
</feature>